<protein>
    <submittedName>
        <fullName evidence="1">Uncharacterized protein</fullName>
    </submittedName>
</protein>
<reference evidence="1" key="1">
    <citation type="submission" date="2023-05" db="EMBL/GenBank/DDBJ databases">
        <authorList>
            <consortium name="ELIXIR-Norway"/>
        </authorList>
    </citation>
    <scope>NUCLEOTIDE SEQUENCE</scope>
</reference>
<organism evidence="1 2">
    <name type="scientific">Rangifer tarandus platyrhynchus</name>
    <name type="common">Svalbard reindeer</name>
    <dbReference type="NCBI Taxonomy" id="3082113"/>
    <lineage>
        <taxon>Eukaryota</taxon>
        <taxon>Metazoa</taxon>
        <taxon>Chordata</taxon>
        <taxon>Craniata</taxon>
        <taxon>Vertebrata</taxon>
        <taxon>Euteleostomi</taxon>
        <taxon>Mammalia</taxon>
        <taxon>Eutheria</taxon>
        <taxon>Laurasiatheria</taxon>
        <taxon>Artiodactyla</taxon>
        <taxon>Ruminantia</taxon>
        <taxon>Pecora</taxon>
        <taxon>Cervidae</taxon>
        <taxon>Odocoileinae</taxon>
        <taxon>Rangifer</taxon>
    </lineage>
</organism>
<accession>A0AC60A9E0</accession>
<gene>
    <name evidence="1" type="ORF">MRATA1EN22A_LOCUS27135</name>
</gene>
<reference evidence="1" key="2">
    <citation type="submission" date="2025-03" db="EMBL/GenBank/DDBJ databases">
        <authorList>
            <consortium name="ELIXIR-Norway"/>
            <consortium name="Elixir Norway"/>
        </authorList>
    </citation>
    <scope>NUCLEOTIDE SEQUENCE</scope>
</reference>
<evidence type="ECO:0000313" key="2">
    <source>
        <dbReference type="Proteomes" id="UP001162501"/>
    </source>
</evidence>
<name>A0AC60A9E0_RANTA</name>
<dbReference type="EMBL" id="OX596092">
    <property type="protein sequence ID" value="CAN0561128.1"/>
    <property type="molecule type" value="Genomic_DNA"/>
</dbReference>
<evidence type="ECO:0000313" key="1">
    <source>
        <dbReference type="EMBL" id="CAN0561128.1"/>
    </source>
</evidence>
<sequence>MLPPPACGSGHCACAEPPGGGALVHPLFSPCPPSPSTHPARHPSSLPQPPRTDRQVSRCMGTAARHWGELAEAGRV</sequence>
<dbReference type="Proteomes" id="UP001162501">
    <property type="component" value="Chromosome 8"/>
</dbReference>
<feature type="non-terminal residue" evidence="1">
    <location>
        <position position="76"/>
    </location>
</feature>
<proteinExistence type="predicted"/>